<dbReference type="InterPro" id="IPR036396">
    <property type="entry name" value="Cyt_P450_sf"/>
</dbReference>
<evidence type="ECO:0008006" key="15">
    <source>
        <dbReference type="Google" id="ProtNLM"/>
    </source>
</evidence>
<dbReference type="Pfam" id="PF00067">
    <property type="entry name" value="p450"/>
    <property type="match status" value="1"/>
</dbReference>
<comment type="similarity">
    <text evidence="2 12">Belongs to the cytochrome P450 family.</text>
</comment>
<dbReference type="InterPro" id="IPR017972">
    <property type="entry name" value="Cyt_P450_CS"/>
</dbReference>
<evidence type="ECO:0000256" key="2">
    <source>
        <dbReference type="ARBA" id="ARBA00010617"/>
    </source>
</evidence>
<dbReference type="GO" id="GO:0005506">
    <property type="term" value="F:iron ion binding"/>
    <property type="evidence" value="ECO:0007669"/>
    <property type="project" value="InterPro"/>
</dbReference>
<dbReference type="SUPFAM" id="SSF48264">
    <property type="entry name" value="Cytochrome P450"/>
    <property type="match status" value="1"/>
</dbReference>
<feature type="binding site" description="axial binding residue" evidence="11">
    <location>
        <position position="475"/>
    </location>
    <ligand>
        <name>heme</name>
        <dbReference type="ChEBI" id="CHEBI:30413"/>
    </ligand>
    <ligandPart>
        <name>Fe</name>
        <dbReference type="ChEBI" id="CHEBI:18248"/>
    </ligandPart>
</feature>
<keyword evidence="4" id="KW-0812">Transmembrane</keyword>
<dbReference type="Proteomes" id="UP001372338">
    <property type="component" value="Unassembled WGS sequence"/>
</dbReference>
<reference evidence="13 14" key="1">
    <citation type="submission" date="2024-01" db="EMBL/GenBank/DDBJ databases">
        <title>The genomes of 5 underutilized Papilionoideae crops provide insights into root nodulation and disease resistanc.</title>
        <authorList>
            <person name="Yuan L."/>
        </authorList>
    </citation>
    <scope>NUCLEOTIDE SEQUENCE [LARGE SCALE GENOMIC DNA]</scope>
    <source>
        <strain evidence="13">ZHUSHIDOU_FW_LH</strain>
        <tissue evidence="13">Leaf</tissue>
    </source>
</reference>
<dbReference type="CDD" id="cd20642">
    <property type="entry name" value="CYP72"/>
    <property type="match status" value="1"/>
</dbReference>
<protein>
    <recommendedName>
        <fullName evidence="15">Cytochrome P450</fullName>
    </recommendedName>
</protein>
<gene>
    <name evidence="13" type="ORF">RIF29_00068</name>
</gene>
<name>A0AAN9IX41_CROPI</name>
<dbReference type="GO" id="GO:0016705">
    <property type="term" value="F:oxidoreductase activity, acting on paired donors, with incorporation or reduction of molecular oxygen"/>
    <property type="evidence" value="ECO:0007669"/>
    <property type="project" value="InterPro"/>
</dbReference>
<dbReference type="InterPro" id="IPR001128">
    <property type="entry name" value="Cyt_P450"/>
</dbReference>
<evidence type="ECO:0000256" key="12">
    <source>
        <dbReference type="RuleBase" id="RU000461"/>
    </source>
</evidence>
<evidence type="ECO:0000256" key="1">
    <source>
        <dbReference type="ARBA" id="ARBA00004167"/>
    </source>
</evidence>
<dbReference type="PANTHER" id="PTHR24282">
    <property type="entry name" value="CYTOCHROME P450 FAMILY MEMBER"/>
    <property type="match status" value="1"/>
</dbReference>
<dbReference type="AlphaFoldDB" id="A0AAN9IX41"/>
<proteinExistence type="inferred from homology"/>
<evidence type="ECO:0000256" key="4">
    <source>
        <dbReference type="ARBA" id="ARBA00022692"/>
    </source>
</evidence>
<comment type="subcellular location">
    <subcellularLocation>
        <location evidence="1">Membrane</location>
        <topology evidence="1">Single-pass membrane protein</topology>
    </subcellularLocation>
</comment>
<dbReference type="GO" id="GO:0016020">
    <property type="term" value="C:membrane"/>
    <property type="evidence" value="ECO:0007669"/>
    <property type="project" value="UniProtKB-SubCell"/>
</dbReference>
<evidence type="ECO:0000256" key="9">
    <source>
        <dbReference type="ARBA" id="ARBA00023033"/>
    </source>
</evidence>
<evidence type="ECO:0000256" key="10">
    <source>
        <dbReference type="ARBA" id="ARBA00023136"/>
    </source>
</evidence>
<evidence type="ECO:0000256" key="7">
    <source>
        <dbReference type="ARBA" id="ARBA00023002"/>
    </source>
</evidence>
<keyword evidence="3 11" id="KW-0349">Heme</keyword>
<dbReference type="GO" id="GO:0020037">
    <property type="term" value="F:heme binding"/>
    <property type="evidence" value="ECO:0007669"/>
    <property type="project" value="InterPro"/>
</dbReference>
<comment type="caution">
    <text evidence="13">The sequence shown here is derived from an EMBL/GenBank/DDBJ whole genome shotgun (WGS) entry which is preliminary data.</text>
</comment>
<evidence type="ECO:0000256" key="5">
    <source>
        <dbReference type="ARBA" id="ARBA00022723"/>
    </source>
</evidence>
<dbReference type="PROSITE" id="PS00086">
    <property type="entry name" value="CYTOCHROME_P450"/>
    <property type="match status" value="1"/>
</dbReference>
<evidence type="ECO:0000313" key="13">
    <source>
        <dbReference type="EMBL" id="KAK7287064.1"/>
    </source>
</evidence>
<evidence type="ECO:0000313" key="14">
    <source>
        <dbReference type="Proteomes" id="UP001372338"/>
    </source>
</evidence>
<keyword evidence="5 11" id="KW-0479">Metal-binding</keyword>
<keyword evidence="10" id="KW-0472">Membrane</keyword>
<dbReference type="EMBL" id="JAYWIO010000001">
    <property type="protein sequence ID" value="KAK7287064.1"/>
    <property type="molecule type" value="Genomic_DNA"/>
</dbReference>
<keyword evidence="8 11" id="KW-0408">Iron</keyword>
<keyword evidence="6" id="KW-1133">Transmembrane helix</keyword>
<dbReference type="PANTHER" id="PTHR24282:SF253">
    <property type="entry name" value="11-OXO-BETA-AMYRIN 30-OXIDASE"/>
    <property type="match status" value="1"/>
</dbReference>
<dbReference type="Gene3D" id="1.10.630.10">
    <property type="entry name" value="Cytochrome P450"/>
    <property type="match status" value="1"/>
</dbReference>
<dbReference type="PRINTS" id="PR00385">
    <property type="entry name" value="P450"/>
</dbReference>
<dbReference type="InterPro" id="IPR002401">
    <property type="entry name" value="Cyt_P450_E_grp-I"/>
</dbReference>
<keyword evidence="7 12" id="KW-0560">Oxidoreductase</keyword>
<comment type="cofactor">
    <cofactor evidence="11">
        <name>heme</name>
        <dbReference type="ChEBI" id="CHEBI:30413"/>
    </cofactor>
</comment>
<organism evidence="13 14">
    <name type="scientific">Crotalaria pallida</name>
    <name type="common">Smooth rattlebox</name>
    <name type="synonym">Crotalaria striata</name>
    <dbReference type="NCBI Taxonomy" id="3830"/>
    <lineage>
        <taxon>Eukaryota</taxon>
        <taxon>Viridiplantae</taxon>
        <taxon>Streptophyta</taxon>
        <taxon>Embryophyta</taxon>
        <taxon>Tracheophyta</taxon>
        <taxon>Spermatophyta</taxon>
        <taxon>Magnoliopsida</taxon>
        <taxon>eudicotyledons</taxon>
        <taxon>Gunneridae</taxon>
        <taxon>Pentapetalae</taxon>
        <taxon>rosids</taxon>
        <taxon>fabids</taxon>
        <taxon>Fabales</taxon>
        <taxon>Fabaceae</taxon>
        <taxon>Papilionoideae</taxon>
        <taxon>50 kb inversion clade</taxon>
        <taxon>genistoids sensu lato</taxon>
        <taxon>core genistoids</taxon>
        <taxon>Crotalarieae</taxon>
        <taxon>Crotalaria</taxon>
    </lineage>
</organism>
<sequence length="527" mass="59705">MELLSSTTALTIVFTLILALVPIWALKKLNTLWLRPKRLERLLRAQGLQGDPYKLSSLENQKELYMVRMEEEAKSKSIGLSNANEEVAPRVFLPSHHAVNKYGKNCFLWKGTTPQVVITDPEQAKEVFCKMQDFPKPRLSFIAKLLTTGLVSYEGEKWAKHRKIVNPAFHLEKLKDMLPAIFECSNDMIRKWEGMLSSDGTLEIDVWPFLQNLSCDAISRTAFGSTYEEGAQIFELLKKQANIVLAAFHRHSTGWWFLLTALGRMVKIGRDMHAIIDGIMRKREKAMQNGEATNNDLLGILLKSNNSNEVHQGRDNTKVAGMTKKEVINECKIFYLAGQETTSTLLVWTIILLGRYPEWQARAREEVLQVFGDLDPDFDGLNRLKIVTMILNEVLRLYSPIFIVNRAVRKDLKLGNLLLPAGVQASLPILLIHHDHDLWGDDAKEFKPERFSDGIAKATKGQVSFLPFGWGPRICIGQNFALLEAKMALSLLLRNFSFELSPTYAHVPTAMLSLQPKFGAPIILHKL</sequence>
<evidence type="ECO:0000256" key="11">
    <source>
        <dbReference type="PIRSR" id="PIRSR602401-1"/>
    </source>
</evidence>
<evidence type="ECO:0000256" key="8">
    <source>
        <dbReference type="ARBA" id="ARBA00023004"/>
    </source>
</evidence>
<keyword evidence="9 12" id="KW-0503">Monooxygenase</keyword>
<evidence type="ECO:0000256" key="6">
    <source>
        <dbReference type="ARBA" id="ARBA00022989"/>
    </source>
</evidence>
<dbReference type="PRINTS" id="PR00463">
    <property type="entry name" value="EP450I"/>
</dbReference>
<evidence type="ECO:0000256" key="3">
    <source>
        <dbReference type="ARBA" id="ARBA00022617"/>
    </source>
</evidence>
<keyword evidence="14" id="KW-1185">Reference proteome</keyword>
<dbReference type="InterPro" id="IPR050665">
    <property type="entry name" value="Cytochrome_P450_Monooxygen"/>
</dbReference>
<accession>A0AAN9IX41</accession>
<dbReference type="GO" id="GO:0004497">
    <property type="term" value="F:monooxygenase activity"/>
    <property type="evidence" value="ECO:0007669"/>
    <property type="project" value="UniProtKB-KW"/>
</dbReference>